<name>A0ABN7UWE6_GIGMA</name>
<dbReference type="Proteomes" id="UP000789901">
    <property type="component" value="Unassembled WGS sequence"/>
</dbReference>
<sequence>MKAEHLHSTSTFQNGRVRSCKVTTACKRLYDIYKYQRSLPPCIFAFRSPKIFHIRMQQKTILLYMSTIWTFNQSTDIHKDSSTSHRDGKTDEHKISSILGQYSYNDKLPQASKDK</sequence>
<accession>A0ABN7UWE6</accession>
<gene>
    <name evidence="1" type="ORF">GMARGA_LOCUS10909</name>
</gene>
<evidence type="ECO:0000313" key="2">
    <source>
        <dbReference type="Proteomes" id="UP000789901"/>
    </source>
</evidence>
<proteinExistence type="predicted"/>
<protein>
    <submittedName>
        <fullName evidence="1">5277_t:CDS:1</fullName>
    </submittedName>
</protein>
<evidence type="ECO:0000313" key="1">
    <source>
        <dbReference type="EMBL" id="CAG8680133.1"/>
    </source>
</evidence>
<dbReference type="EMBL" id="CAJVQB010006235">
    <property type="protein sequence ID" value="CAG8680133.1"/>
    <property type="molecule type" value="Genomic_DNA"/>
</dbReference>
<comment type="caution">
    <text evidence="1">The sequence shown here is derived from an EMBL/GenBank/DDBJ whole genome shotgun (WGS) entry which is preliminary data.</text>
</comment>
<reference evidence="1 2" key="1">
    <citation type="submission" date="2021-06" db="EMBL/GenBank/DDBJ databases">
        <authorList>
            <person name="Kallberg Y."/>
            <person name="Tangrot J."/>
            <person name="Rosling A."/>
        </authorList>
    </citation>
    <scope>NUCLEOTIDE SEQUENCE [LARGE SCALE GENOMIC DNA]</scope>
    <source>
        <strain evidence="1 2">120-4 pot B 10/14</strain>
    </source>
</reference>
<keyword evidence="2" id="KW-1185">Reference proteome</keyword>
<organism evidence="1 2">
    <name type="scientific">Gigaspora margarita</name>
    <dbReference type="NCBI Taxonomy" id="4874"/>
    <lineage>
        <taxon>Eukaryota</taxon>
        <taxon>Fungi</taxon>
        <taxon>Fungi incertae sedis</taxon>
        <taxon>Mucoromycota</taxon>
        <taxon>Glomeromycotina</taxon>
        <taxon>Glomeromycetes</taxon>
        <taxon>Diversisporales</taxon>
        <taxon>Gigasporaceae</taxon>
        <taxon>Gigaspora</taxon>
    </lineage>
</organism>